<feature type="domain" description="GED" evidence="10">
    <location>
        <begin position="741"/>
        <end position="834"/>
    </location>
</feature>
<evidence type="ECO:0000256" key="1">
    <source>
        <dbReference type="ARBA" id="ARBA00011980"/>
    </source>
</evidence>
<evidence type="ECO:0000313" key="13">
    <source>
        <dbReference type="Proteomes" id="UP000652761"/>
    </source>
</evidence>
<dbReference type="InterPro" id="IPR045063">
    <property type="entry name" value="Dynamin_N"/>
</dbReference>
<accession>A0A843U472</accession>
<dbReference type="PROSITE" id="PS51388">
    <property type="entry name" value="GED"/>
    <property type="match status" value="1"/>
</dbReference>
<feature type="region of interest" description="Disordered" evidence="8">
    <location>
        <begin position="703"/>
        <end position="735"/>
    </location>
</feature>
<dbReference type="SMART" id="SM00233">
    <property type="entry name" value="PH"/>
    <property type="match status" value="1"/>
</dbReference>
<evidence type="ECO:0000256" key="6">
    <source>
        <dbReference type="ARBA" id="ARBA00023175"/>
    </source>
</evidence>
<dbReference type="InterPro" id="IPR011993">
    <property type="entry name" value="PH-like_dom_sf"/>
</dbReference>
<dbReference type="GO" id="GO:0008017">
    <property type="term" value="F:microtubule binding"/>
    <property type="evidence" value="ECO:0007669"/>
    <property type="project" value="TreeGrafter"/>
</dbReference>
<feature type="compositionally biased region" description="Basic and acidic residues" evidence="8">
    <location>
        <begin position="510"/>
        <end position="525"/>
    </location>
</feature>
<dbReference type="PROSITE" id="PS00410">
    <property type="entry name" value="G_DYNAMIN_1"/>
    <property type="match status" value="1"/>
</dbReference>
<dbReference type="Gene3D" id="1.20.120.1240">
    <property type="entry name" value="Dynamin, middle domain"/>
    <property type="match status" value="1"/>
</dbReference>
<feature type="compositionally biased region" description="Low complexity" evidence="8">
    <location>
        <begin position="891"/>
        <end position="902"/>
    </location>
</feature>
<evidence type="ECO:0000256" key="2">
    <source>
        <dbReference type="ARBA" id="ARBA00022701"/>
    </source>
</evidence>
<dbReference type="FunFam" id="3.40.50.300:FF:000722">
    <property type="entry name" value="Dynamin-2B isoform A"/>
    <property type="match status" value="1"/>
</dbReference>
<proteinExistence type="inferred from homology"/>
<feature type="region of interest" description="Disordered" evidence="8">
    <location>
        <begin position="830"/>
        <end position="923"/>
    </location>
</feature>
<feature type="compositionally biased region" description="Basic and acidic residues" evidence="8">
    <location>
        <begin position="550"/>
        <end position="564"/>
    </location>
</feature>
<dbReference type="GO" id="GO:0005874">
    <property type="term" value="C:microtubule"/>
    <property type="evidence" value="ECO:0007669"/>
    <property type="project" value="UniProtKB-KW"/>
</dbReference>
<keyword evidence="6" id="KW-0505">Motor protein</keyword>
<reference evidence="12" key="1">
    <citation type="submission" date="2017-07" db="EMBL/GenBank/DDBJ databases">
        <title>Taro Niue Genome Assembly and Annotation.</title>
        <authorList>
            <person name="Atibalentja N."/>
            <person name="Keating K."/>
            <person name="Fields C.J."/>
        </authorList>
    </citation>
    <scope>NUCLEOTIDE SEQUENCE</scope>
    <source>
        <strain evidence="12">Niue_2</strain>
        <tissue evidence="12">Leaf</tissue>
    </source>
</reference>
<comment type="caution">
    <text evidence="12">The sequence shown here is derived from an EMBL/GenBank/DDBJ whole genome shotgun (WGS) entry which is preliminary data.</text>
</comment>
<organism evidence="12 13">
    <name type="scientific">Colocasia esculenta</name>
    <name type="common">Wild taro</name>
    <name type="synonym">Arum esculentum</name>
    <dbReference type="NCBI Taxonomy" id="4460"/>
    <lineage>
        <taxon>Eukaryota</taxon>
        <taxon>Viridiplantae</taxon>
        <taxon>Streptophyta</taxon>
        <taxon>Embryophyta</taxon>
        <taxon>Tracheophyta</taxon>
        <taxon>Spermatophyta</taxon>
        <taxon>Magnoliopsida</taxon>
        <taxon>Liliopsida</taxon>
        <taxon>Araceae</taxon>
        <taxon>Aroideae</taxon>
        <taxon>Colocasieae</taxon>
        <taxon>Colocasia</taxon>
    </lineage>
</organism>
<dbReference type="PROSITE" id="PS51718">
    <property type="entry name" value="G_DYNAMIN_2"/>
    <property type="match status" value="1"/>
</dbReference>
<dbReference type="Pfam" id="PF02212">
    <property type="entry name" value="GED"/>
    <property type="match status" value="1"/>
</dbReference>
<keyword evidence="13" id="KW-1185">Reference proteome</keyword>
<feature type="compositionally biased region" description="Basic and acidic residues" evidence="8">
    <location>
        <begin position="636"/>
        <end position="646"/>
    </location>
</feature>
<keyword evidence="2" id="KW-0493">Microtubule</keyword>
<dbReference type="AlphaFoldDB" id="A0A843U472"/>
<evidence type="ECO:0000256" key="5">
    <source>
        <dbReference type="ARBA" id="ARBA00023134"/>
    </source>
</evidence>
<evidence type="ECO:0000313" key="12">
    <source>
        <dbReference type="EMBL" id="MQL78225.1"/>
    </source>
</evidence>
<dbReference type="InterPro" id="IPR027417">
    <property type="entry name" value="P-loop_NTPase"/>
</dbReference>
<evidence type="ECO:0000256" key="8">
    <source>
        <dbReference type="SAM" id="MobiDB-lite"/>
    </source>
</evidence>
<dbReference type="SMART" id="SM00053">
    <property type="entry name" value="DYNc"/>
    <property type="match status" value="1"/>
</dbReference>
<dbReference type="PANTHER" id="PTHR11566:SF57">
    <property type="entry name" value="DYNAMIN-2B"/>
    <property type="match status" value="1"/>
</dbReference>
<dbReference type="InterPro" id="IPR020850">
    <property type="entry name" value="GED_dom"/>
</dbReference>
<feature type="compositionally biased region" description="Low complexity" evidence="8">
    <location>
        <begin position="647"/>
        <end position="657"/>
    </location>
</feature>
<feature type="compositionally biased region" description="Polar residues" evidence="8">
    <location>
        <begin position="533"/>
        <end position="547"/>
    </location>
</feature>
<evidence type="ECO:0000259" key="9">
    <source>
        <dbReference type="PROSITE" id="PS50003"/>
    </source>
</evidence>
<dbReference type="GO" id="GO:0005737">
    <property type="term" value="C:cytoplasm"/>
    <property type="evidence" value="ECO:0007669"/>
    <property type="project" value="TreeGrafter"/>
</dbReference>
<sequence length="923" mass="99856">MDAMEELGQLSDGMVQAAALLADEDVEEASSGRTSTFLNVVSLGNVGAGKSAVLNSLIGHPVLPTGENGATRAPIIVDLQTDASLSTKSIILQIDNKSQQVSASALRHSLQDRLSKGAAAGKGRSDEIYLKLRTSTAPPLKLIDLPGLDQRAIDDSVVNDYAGHNDAILFVIIPAAQASEISSSRALRLAKEFDADGTRTIGVISKIDQAAGDQKTLAAVQALLSNQGPPKASDIPWVALIGQSVAIASAQSGSVGPDNSLETAWRAESESLKSLLTGAPQGKLGRVALVDTVSQQIRKRMKVRLPNLLSGLQGKSQIVQDELVRLGEQMVHSAEGTRAIALELCREFEDKFLQHIATGEGSGWKVVASFEGNFPNRIKQLPLDRHFDINNVKRVVLEADGYQPYLISPEKGLRSLIKGVLELAKESSRLCVDEVHRVLIDIVSAAANATPGLGRYPPFKREVVAIASAALDGFRNEAKKMVVALVDMERAFVPPQHFIRLVQRRMERQRREDELKNRSSKKGQEAEQAILNRATSPETGSQQTGGSLKSMKDKSKQQDKDAKEGPALQTAGPGGEITAGWLLKKSAKTNGWSRRWFVLNEKNGKLGYTKKQEERHFRGVITLEECNLEEISDEEGPPKSSKDSKKSNGPGSGKAPSLVFKITSKVPYKTVLKAHSSIVLKAENAADKVEWVNKIRNVIQPSKGNPANVASSEVGQSMRQSHSDGSLDTMTRRPADPEEELRWMSQEVRGYVEAVLNSLAANVPKAVVLCQVEKAKEDMLNQLYSSVSAQSSAKIEELLQEDQNVKRRRERFQKQSSLLSKLTRQLSIHDDRAANFSDGGSGAESSPRTPGRSGDDWRSAFDAAANGCVDSFGDSKSPSGHSRRYSDPAQNGDSGSGSNSGSRRTPNRLPPPPPQSNSSGYRY</sequence>
<dbReference type="OrthoDB" id="5562561at2759"/>
<dbReference type="Pfam" id="PF00350">
    <property type="entry name" value="Dynamin_N"/>
    <property type="match status" value="1"/>
</dbReference>
<dbReference type="FunFam" id="2.30.29.30:FF:000212">
    <property type="entry name" value="Dynamin-2A"/>
    <property type="match status" value="1"/>
</dbReference>
<dbReference type="Proteomes" id="UP000652761">
    <property type="component" value="Unassembled WGS sequence"/>
</dbReference>
<gene>
    <name evidence="12" type="ORF">Taro_010652</name>
</gene>
<dbReference type="GO" id="GO:0003924">
    <property type="term" value="F:GTPase activity"/>
    <property type="evidence" value="ECO:0007669"/>
    <property type="project" value="InterPro"/>
</dbReference>
<dbReference type="SUPFAM" id="SSF52540">
    <property type="entry name" value="P-loop containing nucleoside triphosphate hydrolases"/>
    <property type="match status" value="1"/>
</dbReference>
<dbReference type="Pfam" id="PF00169">
    <property type="entry name" value="PH"/>
    <property type="match status" value="1"/>
</dbReference>
<dbReference type="SUPFAM" id="SSF50729">
    <property type="entry name" value="PH domain-like"/>
    <property type="match status" value="1"/>
</dbReference>
<feature type="domain" description="Dynamin-type G" evidence="11">
    <location>
        <begin position="34"/>
        <end position="306"/>
    </location>
</feature>
<feature type="region of interest" description="Disordered" evidence="8">
    <location>
        <begin position="628"/>
        <end position="657"/>
    </location>
</feature>
<dbReference type="InterPro" id="IPR022812">
    <property type="entry name" value="Dynamin"/>
</dbReference>
<dbReference type="InterPro" id="IPR000375">
    <property type="entry name" value="Dynamin_stalk"/>
</dbReference>
<dbReference type="Pfam" id="PF01031">
    <property type="entry name" value="Dynamin_M"/>
    <property type="match status" value="1"/>
</dbReference>
<dbReference type="EMBL" id="NMUH01000388">
    <property type="protein sequence ID" value="MQL78225.1"/>
    <property type="molecule type" value="Genomic_DNA"/>
</dbReference>
<dbReference type="InterPro" id="IPR019762">
    <property type="entry name" value="Dynamin_GTPase_CS"/>
</dbReference>
<dbReference type="InterPro" id="IPR030381">
    <property type="entry name" value="G_DYNAMIN_dom"/>
</dbReference>
<feature type="region of interest" description="Disordered" evidence="8">
    <location>
        <begin position="510"/>
        <end position="576"/>
    </location>
</feature>
<keyword evidence="4" id="KW-0378">Hydrolase</keyword>
<comment type="similarity">
    <text evidence="7">Belongs to the TRAFAC class dynamin-like GTPase superfamily. Dynamin/Fzo/YdjA family.</text>
</comment>
<dbReference type="InterPro" id="IPR001401">
    <property type="entry name" value="Dynamin_GTPase"/>
</dbReference>
<dbReference type="Gene3D" id="3.40.50.300">
    <property type="entry name" value="P-loop containing nucleotide triphosphate hydrolases"/>
    <property type="match status" value="1"/>
</dbReference>
<evidence type="ECO:0000259" key="11">
    <source>
        <dbReference type="PROSITE" id="PS51718"/>
    </source>
</evidence>
<keyword evidence="3 7" id="KW-0547">Nucleotide-binding</keyword>
<feature type="domain" description="PH" evidence="9">
    <location>
        <begin position="575"/>
        <end position="700"/>
    </location>
</feature>
<evidence type="ECO:0000259" key="10">
    <source>
        <dbReference type="PROSITE" id="PS51388"/>
    </source>
</evidence>
<dbReference type="CDD" id="cd08771">
    <property type="entry name" value="DLP_1"/>
    <property type="match status" value="1"/>
</dbReference>
<evidence type="ECO:0000256" key="4">
    <source>
        <dbReference type="ARBA" id="ARBA00022801"/>
    </source>
</evidence>
<keyword evidence="5 7" id="KW-0342">GTP-binding</keyword>
<evidence type="ECO:0000256" key="3">
    <source>
        <dbReference type="ARBA" id="ARBA00022741"/>
    </source>
</evidence>
<protein>
    <recommendedName>
        <fullName evidence="1">dynamin GTPase</fullName>
        <ecNumber evidence="1">3.6.5.5</ecNumber>
    </recommendedName>
</protein>
<dbReference type="FunFam" id="1.20.120.1240:FF:000015">
    <property type="entry name" value="Dynamin-2A"/>
    <property type="match status" value="1"/>
</dbReference>
<dbReference type="PROSITE" id="PS50003">
    <property type="entry name" value="PH_DOMAIN"/>
    <property type="match status" value="1"/>
</dbReference>
<dbReference type="Gene3D" id="2.30.29.30">
    <property type="entry name" value="Pleckstrin-homology domain (PH domain)/Phosphotyrosine-binding domain (PTB)"/>
    <property type="match status" value="1"/>
</dbReference>
<dbReference type="GO" id="GO:0005525">
    <property type="term" value="F:GTP binding"/>
    <property type="evidence" value="ECO:0007669"/>
    <property type="project" value="UniProtKB-KW"/>
</dbReference>
<feature type="compositionally biased region" description="Polar residues" evidence="8">
    <location>
        <begin position="703"/>
        <end position="729"/>
    </location>
</feature>
<dbReference type="FunFam" id="1.20.120.1240:FF:000017">
    <property type="entry name" value="Dynamin-2A"/>
    <property type="match status" value="1"/>
</dbReference>
<dbReference type="GO" id="GO:0016020">
    <property type="term" value="C:membrane"/>
    <property type="evidence" value="ECO:0007669"/>
    <property type="project" value="TreeGrafter"/>
</dbReference>
<dbReference type="InterPro" id="IPR001849">
    <property type="entry name" value="PH_domain"/>
</dbReference>
<dbReference type="PRINTS" id="PR00195">
    <property type="entry name" value="DYNAMIN"/>
</dbReference>
<evidence type="ECO:0000256" key="7">
    <source>
        <dbReference type="RuleBase" id="RU003932"/>
    </source>
</evidence>
<dbReference type="PANTHER" id="PTHR11566">
    <property type="entry name" value="DYNAMIN"/>
    <property type="match status" value="1"/>
</dbReference>
<dbReference type="InterPro" id="IPR003130">
    <property type="entry name" value="GED"/>
</dbReference>
<name>A0A843U472_COLES</name>
<dbReference type="EC" id="3.6.5.5" evidence="1"/>